<dbReference type="EMBL" id="JBHMDG010000047">
    <property type="protein sequence ID" value="MFB9315774.1"/>
    <property type="molecule type" value="Genomic_DNA"/>
</dbReference>
<proteinExistence type="predicted"/>
<accession>A0ABV5KJF3</accession>
<name>A0ABV5KJF3_9ACTN</name>
<keyword evidence="2" id="KW-1185">Reference proteome</keyword>
<sequence length="181" mass="19338">ALALRWDESEVLVAPGDAPTGVELVGPSIEVDVGSRIRERVSHKARQVESAPAAWLWVENHGAVDLLSPVASASLPDQLDAYRALLFDAAAATASVQGLTFSSAGRRRWPPVTPEHVVTGVNRAAVHPVPLDRARTTYHLPGVDGPVSSVMWRLVEQDSTWLDVALMKLGSPSVAKLVKTA</sequence>
<reference evidence="1 2" key="1">
    <citation type="submission" date="2024-09" db="EMBL/GenBank/DDBJ databases">
        <authorList>
            <person name="Sun Q."/>
            <person name="Mori K."/>
        </authorList>
    </citation>
    <scope>NUCLEOTIDE SEQUENCE [LARGE SCALE GENOMIC DNA]</scope>
    <source>
        <strain evidence="1 2">JCM 9626</strain>
    </source>
</reference>
<dbReference type="Proteomes" id="UP001589750">
    <property type="component" value="Unassembled WGS sequence"/>
</dbReference>
<evidence type="ECO:0000313" key="1">
    <source>
        <dbReference type="EMBL" id="MFB9315774.1"/>
    </source>
</evidence>
<evidence type="ECO:0000313" key="2">
    <source>
        <dbReference type="Proteomes" id="UP001589750"/>
    </source>
</evidence>
<dbReference type="RefSeq" id="WP_379142808.1">
    <property type="nucleotide sequence ID" value="NZ_JBHMDG010000047.1"/>
</dbReference>
<organism evidence="1 2">
    <name type="scientific">Nocardioides plantarum</name>
    <dbReference type="NCBI Taxonomy" id="29299"/>
    <lineage>
        <taxon>Bacteria</taxon>
        <taxon>Bacillati</taxon>
        <taxon>Actinomycetota</taxon>
        <taxon>Actinomycetes</taxon>
        <taxon>Propionibacteriales</taxon>
        <taxon>Nocardioidaceae</taxon>
        <taxon>Nocardioides</taxon>
    </lineage>
</organism>
<comment type="caution">
    <text evidence="1">The sequence shown here is derived from an EMBL/GenBank/DDBJ whole genome shotgun (WGS) entry which is preliminary data.</text>
</comment>
<feature type="non-terminal residue" evidence="1">
    <location>
        <position position="1"/>
    </location>
</feature>
<protein>
    <submittedName>
        <fullName evidence="1">Uncharacterized protein</fullName>
    </submittedName>
</protein>
<gene>
    <name evidence="1" type="ORF">ACFFRI_22210</name>
</gene>